<reference evidence="3" key="2">
    <citation type="submission" date="2015-01" db="EMBL/GenBank/DDBJ databases">
        <title>Evolutionary Origins and Diversification of the Mycorrhizal Mutualists.</title>
        <authorList>
            <consortium name="DOE Joint Genome Institute"/>
            <consortium name="Mycorrhizal Genomics Consortium"/>
            <person name="Kohler A."/>
            <person name="Kuo A."/>
            <person name="Nagy L.G."/>
            <person name="Floudas D."/>
            <person name="Copeland A."/>
            <person name="Barry K.W."/>
            <person name="Cichocki N."/>
            <person name="Veneault-Fourrey C."/>
            <person name="LaButti K."/>
            <person name="Lindquist E.A."/>
            <person name="Lipzen A."/>
            <person name="Lundell T."/>
            <person name="Morin E."/>
            <person name="Murat C."/>
            <person name="Riley R."/>
            <person name="Ohm R."/>
            <person name="Sun H."/>
            <person name="Tunlid A."/>
            <person name="Henrissat B."/>
            <person name="Grigoriev I.V."/>
            <person name="Hibbett D.S."/>
            <person name="Martin F."/>
        </authorList>
    </citation>
    <scope>NUCLEOTIDE SEQUENCE [LARGE SCALE GENOMIC DNA]</scope>
    <source>
        <strain evidence="3">F 1598</strain>
    </source>
</reference>
<keyword evidence="3" id="KW-1185">Reference proteome</keyword>
<dbReference type="AlphaFoldDB" id="A0A0C3BKC5"/>
<evidence type="ECO:0000313" key="3">
    <source>
        <dbReference type="Proteomes" id="UP000054166"/>
    </source>
</evidence>
<accession>A0A0C3BKC5</accession>
<dbReference type="OrthoDB" id="2685210at2759"/>
<sequence>MTSLQAPQLQERSASNDALRAPPVPVTEQSDTPSSEDEDESSLLYDQANSILEECNDSAPLSDLDTAIYLFREVLNMPPVPHSPRSHSLKGLAGALVTRFFLTKQHEDLDKSLSLRAEIQHDMAEVLTGTEGNSHLNVRLQPESNSRMCIYVLHR</sequence>
<feature type="compositionally biased region" description="Polar residues" evidence="1">
    <location>
        <begin position="1"/>
        <end position="16"/>
    </location>
</feature>
<dbReference type="HOGENOM" id="CLU_1696186_0_0_1"/>
<feature type="region of interest" description="Disordered" evidence="1">
    <location>
        <begin position="1"/>
        <end position="42"/>
    </location>
</feature>
<dbReference type="EMBL" id="KN832981">
    <property type="protein sequence ID" value="KIM86838.1"/>
    <property type="molecule type" value="Genomic_DNA"/>
</dbReference>
<gene>
    <name evidence="2" type="ORF">PILCRDRAFT_317826</name>
</gene>
<name>A0A0C3BKC5_PILCF</name>
<evidence type="ECO:0000256" key="1">
    <source>
        <dbReference type="SAM" id="MobiDB-lite"/>
    </source>
</evidence>
<reference evidence="2 3" key="1">
    <citation type="submission" date="2014-04" db="EMBL/GenBank/DDBJ databases">
        <authorList>
            <consortium name="DOE Joint Genome Institute"/>
            <person name="Kuo A."/>
            <person name="Tarkka M."/>
            <person name="Buscot F."/>
            <person name="Kohler A."/>
            <person name="Nagy L.G."/>
            <person name="Floudas D."/>
            <person name="Copeland A."/>
            <person name="Barry K.W."/>
            <person name="Cichocki N."/>
            <person name="Veneault-Fourrey C."/>
            <person name="LaButti K."/>
            <person name="Lindquist E.A."/>
            <person name="Lipzen A."/>
            <person name="Lundell T."/>
            <person name="Morin E."/>
            <person name="Murat C."/>
            <person name="Sun H."/>
            <person name="Tunlid A."/>
            <person name="Henrissat B."/>
            <person name="Grigoriev I.V."/>
            <person name="Hibbett D.S."/>
            <person name="Martin F."/>
            <person name="Nordberg H.P."/>
            <person name="Cantor M.N."/>
            <person name="Hua S.X."/>
        </authorList>
    </citation>
    <scope>NUCLEOTIDE SEQUENCE [LARGE SCALE GENOMIC DNA]</scope>
    <source>
        <strain evidence="2 3">F 1598</strain>
    </source>
</reference>
<evidence type="ECO:0000313" key="2">
    <source>
        <dbReference type="EMBL" id="KIM86838.1"/>
    </source>
</evidence>
<dbReference type="Proteomes" id="UP000054166">
    <property type="component" value="Unassembled WGS sequence"/>
</dbReference>
<organism evidence="2 3">
    <name type="scientific">Piloderma croceum (strain F 1598)</name>
    <dbReference type="NCBI Taxonomy" id="765440"/>
    <lineage>
        <taxon>Eukaryota</taxon>
        <taxon>Fungi</taxon>
        <taxon>Dikarya</taxon>
        <taxon>Basidiomycota</taxon>
        <taxon>Agaricomycotina</taxon>
        <taxon>Agaricomycetes</taxon>
        <taxon>Agaricomycetidae</taxon>
        <taxon>Atheliales</taxon>
        <taxon>Atheliaceae</taxon>
        <taxon>Piloderma</taxon>
    </lineage>
</organism>
<dbReference type="InParanoid" id="A0A0C3BKC5"/>
<protein>
    <submittedName>
        <fullName evidence="2">Uncharacterized protein</fullName>
    </submittedName>
</protein>
<proteinExistence type="predicted"/>